<dbReference type="STRING" id="381306.AN478_10695"/>
<feature type="transmembrane region" description="Helical" evidence="18">
    <location>
        <begin position="184"/>
        <end position="204"/>
    </location>
</feature>
<dbReference type="GO" id="GO:0004659">
    <property type="term" value="F:prenyltransferase activity"/>
    <property type="evidence" value="ECO:0007669"/>
    <property type="project" value="InterPro"/>
</dbReference>
<keyword evidence="13 18" id="KW-0472">Membrane</keyword>
<keyword evidence="5" id="KW-0474">Menaquinone biosynthesis</keyword>
<dbReference type="Proteomes" id="UP000183104">
    <property type="component" value="Unassembled WGS sequence"/>
</dbReference>
<evidence type="ECO:0000256" key="6">
    <source>
        <dbReference type="ARBA" id="ARBA00022475"/>
    </source>
</evidence>
<feature type="transmembrane region" description="Helical" evidence="18">
    <location>
        <begin position="107"/>
        <end position="125"/>
    </location>
</feature>
<keyword evidence="20" id="KW-1185">Reference proteome</keyword>
<dbReference type="EMBL" id="FMUN01000002">
    <property type="protein sequence ID" value="SCX97358.1"/>
    <property type="molecule type" value="Genomic_DNA"/>
</dbReference>
<comment type="subunit">
    <text evidence="4 16">Tetramer of two alpha and two beta subunits.</text>
</comment>
<dbReference type="PROSITE" id="PS50861">
    <property type="entry name" value="AA_TRNA_LIGASE_II_GLYAB"/>
    <property type="match status" value="1"/>
</dbReference>
<name>A0A1G5C4T2_9GAMM</name>
<dbReference type="InterPro" id="IPR002310">
    <property type="entry name" value="Gly-tRNA_ligase_asu"/>
</dbReference>
<evidence type="ECO:0000256" key="13">
    <source>
        <dbReference type="ARBA" id="ARBA00023136"/>
    </source>
</evidence>
<dbReference type="GO" id="GO:0016020">
    <property type="term" value="C:membrane"/>
    <property type="evidence" value="ECO:0007669"/>
    <property type="project" value="UniProtKB-SubCell"/>
</dbReference>
<accession>A0A1G5C4T2</accession>
<keyword evidence="9 16" id="KW-0547">Nucleotide-binding</keyword>
<keyword evidence="11 16" id="KW-0648">Protein biosynthesis</keyword>
<feature type="transmembrane region" description="Helical" evidence="18">
    <location>
        <begin position="131"/>
        <end position="147"/>
    </location>
</feature>
<evidence type="ECO:0000256" key="4">
    <source>
        <dbReference type="ARBA" id="ARBA00011209"/>
    </source>
</evidence>
<dbReference type="CDD" id="cd13962">
    <property type="entry name" value="PT_UbiA_UBIAD1"/>
    <property type="match status" value="1"/>
</dbReference>
<organism evidence="19 20">
    <name type="scientific">Thiohalorhabdus denitrificans</name>
    <dbReference type="NCBI Taxonomy" id="381306"/>
    <lineage>
        <taxon>Bacteria</taxon>
        <taxon>Pseudomonadati</taxon>
        <taxon>Pseudomonadota</taxon>
        <taxon>Gammaproteobacteria</taxon>
        <taxon>Thiohalorhabdales</taxon>
        <taxon>Thiohalorhabdaceae</taxon>
        <taxon>Thiohalorhabdus</taxon>
    </lineage>
</organism>
<dbReference type="NCBIfam" id="NF006827">
    <property type="entry name" value="PRK09348.1"/>
    <property type="match status" value="1"/>
</dbReference>
<dbReference type="NCBIfam" id="TIGR00388">
    <property type="entry name" value="glyQ"/>
    <property type="match status" value="1"/>
</dbReference>
<dbReference type="SUPFAM" id="SSF55681">
    <property type="entry name" value="Class II aaRS and biotin synthetases"/>
    <property type="match status" value="1"/>
</dbReference>
<evidence type="ECO:0000256" key="10">
    <source>
        <dbReference type="ARBA" id="ARBA00022840"/>
    </source>
</evidence>
<sequence>MATAEPRPEMLSSPLPRYLLATRPAFLTASALAVLVGLAAAGLRGPIAPVPALLTLLGAVLAHAGANALNDYYDALAGTDGRNTDRLFPYTGGSRFIQNGVMSPVAMARYGWILLAAAAVLGVLLLPRAGAGLLAVGAAGLLVGWAYSARGLRLSGRGLGEPMVLLGFGVLIPLGAGWVQRGGFVPETLLTGIPYGLLALNLLFINQFPDHRADAATGKRHWVVRLGPRRARWLYGGFALLAYAALAAAVVRGVLPRAALVALLPALLSMRAWRDLLRWAETPVLLEPAVRRTINALLAFGVLLAAGLWWAGRAGGERRPPGPSQRAERAPCGPGPALTRDGAGGKLFPPGKGRNAPVRRWFPDGGPGMGVRTNFRNPPSPAASEQGNSRVNFQQLIFALERYWSEQGCVIQQPYDVEVGAGTFHPATFLRSLGPEPWRAAYVQPSRRPTDGRYGDNPNRLQYYYQFQVVLKPSPLEIQELFLGSLRRMGVDPLVHDIRFVEDDWESPTLGAWGLGWEVWLNGMEIAQFTYFQQAGGFDCSPVTGELTYGLERIAMYLQGVESVYDLAWDDHLSYGEIAHQNEVEFSRYNFELADTDLLFHQFTAHEAESKRLVEAGAPLPAYDQCLKCSHVFNMLDARHAISVTERARYIGRVRDLAKACAEGYLNRREELGYPLLKEARA</sequence>
<dbReference type="EC" id="6.1.1.14" evidence="16"/>
<keyword evidence="8 18" id="KW-0812">Transmembrane</keyword>
<evidence type="ECO:0000256" key="7">
    <source>
        <dbReference type="ARBA" id="ARBA00022598"/>
    </source>
</evidence>
<keyword evidence="10 16" id="KW-0067">ATP-binding</keyword>
<dbReference type="GO" id="GO:0005829">
    <property type="term" value="C:cytosol"/>
    <property type="evidence" value="ECO:0007669"/>
    <property type="project" value="TreeGrafter"/>
</dbReference>
<evidence type="ECO:0000256" key="17">
    <source>
        <dbReference type="SAM" id="MobiDB-lite"/>
    </source>
</evidence>
<dbReference type="Pfam" id="PF02091">
    <property type="entry name" value="tRNA-synt_2e"/>
    <property type="match status" value="1"/>
</dbReference>
<feature type="transmembrane region" description="Helical" evidence="18">
    <location>
        <begin position="47"/>
        <end position="66"/>
    </location>
</feature>
<evidence type="ECO:0000256" key="14">
    <source>
        <dbReference type="ARBA" id="ARBA00023146"/>
    </source>
</evidence>
<evidence type="ECO:0000256" key="15">
    <source>
        <dbReference type="ARBA" id="ARBA00047937"/>
    </source>
</evidence>
<dbReference type="Gene3D" id="1.10.357.140">
    <property type="entry name" value="UbiA prenyltransferase"/>
    <property type="match status" value="1"/>
</dbReference>
<dbReference type="Gene3D" id="1.20.58.180">
    <property type="entry name" value="Class II aaRS and biotin synthetases, domain 2"/>
    <property type="match status" value="1"/>
</dbReference>
<evidence type="ECO:0000256" key="12">
    <source>
        <dbReference type="ARBA" id="ARBA00022989"/>
    </source>
</evidence>
<dbReference type="InterPro" id="IPR044878">
    <property type="entry name" value="UbiA_sf"/>
</dbReference>
<feature type="transmembrane region" description="Helical" evidence="18">
    <location>
        <begin position="233"/>
        <end position="251"/>
    </location>
</feature>
<evidence type="ECO:0000256" key="3">
    <source>
        <dbReference type="ARBA" id="ARBA00008226"/>
    </source>
</evidence>
<dbReference type="FunFam" id="3.30.930.10:FF:000006">
    <property type="entry name" value="Glycine--tRNA ligase alpha subunit"/>
    <property type="match status" value="1"/>
</dbReference>
<keyword evidence="6" id="KW-1003">Cell membrane</keyword>
<comment type="catalytic activity">
    <reaction evidence="15 16">
        <text>tRNA(Gly) + glycine + ATP = glycyl-tRNA(Gly) + AMP + diphosphate</text>
        <dbReference type="Rhea" id="RHEA:16013"/>
        <dbReference type="Rhea" id="RHEA-COMP:9664"/>
        <dbReference type="Rhea" id="RHEA-COMP:9683"/>
        <dbReference type="ChEBI" id="CHEBI:30616"/>
        <dbReference type="ChEBI" id="CHEBI:33019"/>
        <dbReference type="ChEBI" id="CHEBI:57305"/>
        <dbReference type="ChEBI" id="CHEBI:78442"/>
        <dbReference type="ChEBI" id="CHEBI:78522"/>
        <dbReference type="ChEBI" id="CHEBI:456215"/>
        <dbReference type="EC" id="6.1.1.14"/>
    </reaction>
</comment>
<dbReference type="GO" id="GO:0006426">
    <property type="term" value="P:glycyl-tRNA aminoacylation"/>
    <property type="evidence" value="ECO:0007669"/>
    <property type="project" value="UniProtKB-UniRule"/>
</dbReference>
<evidence type="ECO:0000256" key="8">
    <source>
        <dbReference type="ARBA" id="ARBA00022692"/>
    </source>
</evidence>
<keyword evidence="7 16" id="KW-0436">Ligase</keyword>
<dbReference type="HAMAP" id="MF_00254">
    <property type="entry name" value="Gly_tRNA_synth_alpha"/>
    <property type="match status" value="1"/>
</dbReference>
<evidence type="ECO:0000256" key="9">
    <source>
        <dbReference type="ARBA" id="ARBA00022741"/>
    </source>
</evidence>
<dbReference type="PANTHER" id="PTHR30075:SF2">
    <property type="entry name" value="GLYCINE--TRNA LIGASE, CHLOROPLASTIC_MITOCHONDRIAL 2"/>
    <property type="match status" value="1"/>
</dbReference>
<dbReference type="InterPro" id="IPR045864">
    <property type="entry name" value="aa-tRNA-synth_II/BPL/LPL"/>
</dbReference>
<evidence type="ECO:0000256" key="16">
    <source>
        <dbReference type="HAMAP-Rule" id="MF_00254"/>
    </source>
</evidence>
<comment type="pathway">
    <text evidence="2">Quinol/quinone metabolism; menaquinone biosynthesis.</text>
</comment>
<protein>
    <recommendedName>
        <fullName evidence="16">Glycine--tRNA ligase alpha subunit</fullName>
        <ecNumber evidence="16">6.1.1.14</ecNumber>
    </recommendedName>
    <alternativeName>
        <fullName evidence="16">Glycyl-tRNA synthetase alpha subunit</fullName>
        <shortName evidence="16">GlyRS</shortName>
    </alternativeName>
</protein>
<dbReference type="CDD" id="cd00733">
    <property type="entry name" value="GlyRS_alpha_core"/>
    <property type="match status" value="1"/>
</dbReference>
<reference evidence="20" key="1">
    <citation type="submission" date="2016-10" db="EMBL/GenBank/DDBJ databases">
        <authorList>
            <person name="Varghese N."/>
        </authorList>
    </citation>
    <scope>NUCLEOTIDE SEQUENCE [LARGE SCALE GENOMIC DNA]</scope>
    <source>
        <strain evidence="20">HL 19</strain>
    </source>
</reference>
<keyword evidence="16" id="KW-0963">Cytoplasm</keyword>
<evidence type="ECO:0000313" key="20">
    <source>
        <dbReference type="Proteomes" id="UP000183104"/>
    </source>
</evidence>
<evidence type="ECO:0000256" key="1">
    <source>
        <dbReference type="ARBA" id="ARBA00004141"/>
    </source>
</evidence>
<dbReference type="GO" id="GO:0004820">
    <property type="term" value="F:glycine-tRNA ligase activity"/>
    <property type="evidence" value="ECO:0007669"/>
    <property type="project" value="UniProtKB-UniRule"/>
</dbReference>
<comment type="similarity">
    <text evidence="3 16">Belongs to the class-II aminoacyl-tRNA synthetase family.</text>
</comment>
<feature type="region of interest" description="Disordered" evidence="17">
    <location>
        <begin position="315"/>
        <end position="360"/>
    </location>
</feature>
<dbReference type="InterPro" id="IPR000537">
    <property type="entry name" value="UbiA_prenyltransferase"/>
</dbReference>
<keyword evidence="12 18" id="KW-1133">Transmembrane helix</keyword>
<dbReference type="InterPro" id="IPR026046">
    <property type="entry name" value="UBIAD1"/>
</dbReference>
<evidence type="ECO:0000256" key="2">
    <source>
        <dbReference type="ARBA" id="ARBA00004863"/>
    </source>
</evidence>
<gene>
    <name evidence="16" type="primary">glyQ</name>
    <name evidence="19" type="ORF">SAMN05661077_0895</name>
</gene>
<dbReference type="PRINTS" id="PR01044">
    <property type="entry name" value="TRNASYNTHGA"/>
</dbReference>
<dbReference type="UniPathway" id="UPA00079"/>
<dbReference type="Pfam" id="PF01040">
    <property type="entry name" value="UbiA"/>
    <property type="match status" value="1"/>
</dbReference>
<dbReference type="InterPro" id="IPR006194">
    <property type="entry name" value="Gly-tRNA-synth_heterodimer"/>
</dbReference>
<dbReference type="GO" id="GO:0005524">
    <property type="term" value="F:ATP binding"/>
    <property type="evidence" value="ECO:0007669"/>
    <property type="project" value="UniProtKB-UniRule"/>
</dbReference>
<comment type="subcellular location">
    <subcellularLocation>
        <location evidence="16">Cytoplasm</location>
    </subcellularLocation>
    <subcellularLocation>
        <location evidence="1">Membrane</location>
        <topology evidence="1">Multi-pass membrane protein</topology>
    </subcellularLocation>
</comment>
<dbReference type="AlphaFoldDB" id="A0A1G5C4T2"/>
<feature type="transmembrane region" description="Helical" evidence="18">
    <location>
        <begin position="20"/>
        <end position="41"/>
    </location>
</feature>
<keyword evidence="14 16" id="KW-0030">Aminoacyl-tRNA synthetase</keyword>
<evidence type="ECO:0000256" key="5">
    <source>
        <dbReference type="ARBA" id="ARBA00022428"/>
    </source>
</evidence>
<dbReference type="GO" id="GO:0009234">
    <property type="term" value="P:menaquinone biosynthetic process"/>
    <property type="evidence" value="ECO:0007669"/>
    <property type="project" value="UniProtKB-UniPathway"/>
</dbReference>
<evidence type="ECO:0000256" key="18">
    <source>
        <dbReference type="SAM" id="Phobius"/>
    </source>
</evidence>
<dbReference type="Gene3D" id="3.30.930.10">
    <property type="entry name" value="Bira Bifunctional Protein, Domain 2"/>
    <property type="match status" value="1"/>
</dbReference>
<proteinExistence type="inferred from homology"/>
<dbReference type="PANTHER" id="PTHR30075">
    <property type="entry name" value="GLYCYL-TRNA SYNTHETASE"/>
    <property type="match status" value="1"/>
</dbReference>
<evidence type="ECO:0000256" key="11">
    <source>
        <dbReference type="ARBA" id="ARBA00022917"/>
    </source>
</evidence>
<evidence type="ECO:0000313" key="19">
    <source>
        <dbReference type="EMBL" id="SCX97358.1"/>
    </source>
</evidence>
<feature type="transmembrane region" description="Helical" evidence="18">
    <location>
        <begin position="159"/>
        <end position="178"/>
    </location>
</feature>